<reference evidence="1" key="1">
    <citation type="submission" date="2019-12" db="EMBL/GenBank/DDBJ databases">
        <title>Clostridiaceae gen. nov. sp. nov., isolated from sediment in Xinjiang, China.</title>
        <authorList>
            <person name="Zhang R."/>
        </authorList>
    </citation>
    <scope>NUCLEOTIDE SEQUENCE</scope>
    <source>
        <strain evidence="1">D2Q-11</strain>
    </source>
</reference>
<organism evidence="1 2">
    <name type="scientific">Anaeromonas frigoriresistens</name>
    <dbReference type="NCBI Taxonomy" id="2683708"/>
    <lineage>
        <taxon>Bacteria</taxon>
        <taxon>Bacillati</taxon>
        <taxon>Bacillota</taxon>
        <taxon>Tissierellia</taxon>
        <taxon>Tissierellales</taxon>
        <taxon>Thermohalobacteraceae</taxon>
        <taxon>Anaeromonas</taxon>
    </lineage>
</organism>
<protein>
    <submittedName>
        <fullName evidence="1">Uncharacterized protein</fullName>
    </submittedName>
</protein>
<dbReference type="Proteomes" id="UP000724672">
    <property type="component" value="Unassembled WGS sequence"/>
</dbReference>
<dbReference type="InterPro" id="IPR035406">
    <property type="entry name" value="DUF5412"/>
</dbReference>
<proteinExistence type="predicted"/>
<dbReference type="EMBL" id="WSFT01000017">
    <property type="protein sequence ID" value="MBS4537540.1"/>
    <property type="molecule type" value="Genomic_DNA"/>
</dbReference>
<dbReference type="RefSeq" id="WP_203365471.1">
    <property type="nucleotide sequence ID" value="NZ_WSFT01000017.1"/>
</dbReference>
<accession>A0A942UT85</accession>
<dbReference type="AlphaFoldDB" id="A0A942UT85"/>
<evidence type="ECO:0000313" key="2">
    <source>
        <dbReference type="Proteomes" id="UP000724672"/>
    </source>
</evidence>
<dbReference type="Pfam" id="PF17428">
    <property type="entry name" value="DUF5412"/>
    <property type="match status" value="1"/>
</dbReference>
<sequence>MSRLPKGELITQETSLNSTYTIKAYKSDGGATISYAILGELNHNKEMLF</sequence>
<comment type="caution">
    <text evidence="1">The sequence shown here is derived from an EMBL/GenBank/DDBJ whole genome shotgun (WGS) entry which is preliminary data.</text>
</comment>
<name>A0A942UT85_9FIRM</name>
<gene>
    <name evidence="1" type="ORF">GOQ27_03645</name>
</gene>
<evidence type="ECO:0000313" key="1">
    <source>
        <dbReference type="EMBL" id="MBS4537540.1"/>
    </source>
</evidence>
<keyword evidence="2" id="KW-1185">Reference proteome</keyword>